<keyword evidence="2 3" id="KW-0808">Transferase</keyword>
<dbReference type="RefSeq" id="WP_231917686.1">
    <property type="nucleotide sequence ID" value="NZ_LT629692.1"/>
</dbReference>
<protein>
    <submittedName>
        <fullName evidence="3">Methyltransferase domain-containing protein</fullName>
    </submittedName>
</protein>
<proteinExistence type="predicted"/>
<evidence type="ECO:0000313" key="4">
    <source>
        <dbReference type="Proteomes" id="UP000199009"/>
    </source>
</evidence>
<evidence type="ECO:0000256" key="1">
    <source>
        <dbReference type="ARBA" id="ARBA00022603"/>
    </source>
</evidence>
<gene>
    <name evidence="3" type="ORF">SAMN04489810_3138</name>
</gene>
<keyword evidence="1 3" id="KW-0489">Methyltransferase</keyword>
<dbReference type="PANTHER" id="PTHR40048">
    <property type="entry name" value="RHAMNOSYL O-METHYLTRANSFERASE"/>
    <property type="match status" value="1"/>
</dbReference>
<dbReference type="Pfam" id="PF13578">
    <property type="entry name" value="Methyltransf_24"/>
    <property type="match status" value="1"/>
</dbReference>
<name>A0A1G8CRJ4_9MICO</name>
<dbReference type="PANTHER" id="PTHR40048:SF1">
    <property type="entry name" value="RHAMNOSYL O-METHYLTRANSFERASE"/>
    <property type="match status" value="1"/>
</dbReference>
<dbReference type="GO" id="GO:0071770">
    <property type="term" value="P:DIM/DIP cell wall layer assembly"/>
    <property type="evidence" value="ECO:0007669"/>
    <property type="project" value="TreeGrafter"/>
</dbReference>
<dbReference type="AlphaFoldDB" id="A0A1G8CRJ4"/>
<dbReference type="Proteomes" id="UP000199009">
    <property type="component" value="Chromosome I"/>
</dbReference>
<dbReference type="GO" id="GO:0008168">
    <property type="term" value="F:methyltransferase activity"/>
    <property type="evidence" value="ECO:0007669"/>
    <property type="project" value="UniProtKB-KW"/>
</dbReference>
<evidence type="ECO:0000256" key="2">
    <source>
        <dbReference type="ARBA" id="ARBA00022679"/>
    </source>
</evidence>
<reference evidence="3 4" key="1">
    <citation type="submission" date="2016-10" db="EMBL/GenBank/DDBJ databases">
        <authorList>
            <person name="de Groot N.N."/>
        </authorList>
    </citation>
    <scope>NUCLEOTIDE SEQUENCE [LARGE SCALE GENOMIC DNA]</scope>
    <source>
        <strain evidence="3 4">DSM 23142</strain>
    </source>
</reference>
<dbReference type="Gene3D" id="3.40.50.150">
    <property type="entry name" value="Vaccinia Virus protein VP39"/>
    <property type="match status" value="1"/>
</dbReference>
<sequence length="300" mass="33742">MTAPFWLTPAAYLIPAHFPTSAWWTHAPFASWLVDALRPMVVVELGTHYGYSAFAFAEAGKRLDVPMTVYALDTWRGDDHAGFYEDDVFDYVRTTAREDYADRVQLFRGYFSESRARFAKSSVDLLHIDGRHAYEDVLEDFTEWVDTVRDGGIVLFHDIAERDNGFGVWRLWEEVSVPGRSFAFDHGHGLGVLSIGKPQPALRALFEADAATAAGIRADFAHLGDVCAKQGWLLSLPVELEQVREVVRAQAENGQRQHDLIEDLHARLGLETEHVAALMTSTSWRVTGPLRTLGRLLRRG</sequence>
<accession>A0A1G8CRJ4</accession>
<evidence type="ECO:0000313" key="3">
    <source>
        <dbReference type="EMBL" id="SDH47550.1"/>
    </source>
</evidence>
<dbReference type="EMBL" id="LT629692">
    <property type="protein sequence ID" value="SDH47550.1"/>
    <property type="molecule type" value="Genomic_DNA"/>
</dbReference>
<dbReference type="STRING" id="370764.SAMN04489810_3138"/>
<dbReference type="InterPro" id="IPR029063">
    <property type="entry name" value="SAM-dependent_MTases_sf"/>
</dbReference>
<dbReference type="GO" id="GO:0005886">
    <property type="term" value="C:plasma membrane"/>
    <property type="evidence" value="ECO:0007669"/>
    <property type="project" value="TreeGrafter"/>
</dbReference>
<keyword evidence="4" id="KW-1185">Reference proteome</keyword>
<dbReference type="GO" id="GO:0032259">
    <property type="term" value="P:methylation"/>
    <property type="evidence" value="ECO:0007669"/>
    <property type="project" value="UniProtKB-KW"/>
</dbReference>
<organism evidence="3 4">
    <name type="scientific">Microbacterium pygmaeum</name>
    <dbReference type="NCBI Taxonomy" id="370764"/>
    <lineage>
        <taxon>Bacteria</taxon>
        <taxon>Bacillati</taxon>
        <taxon>Actinomycetota</taxon>
        <taxon>Actinomycetes</taxon>
        <taxon>Micrococcales</taxon>
        <taxon>Microbacteriaceae</taxon>
        <taxon>Microbacterium</taxon>
    </lineage>
</organism>
<dbReference type="SUPFAM" id="SSF53335">
    <property type="entry name" value="S-adenosyl-L-methionine-dependent methyltransferases"/>
    <property type="match status" value="1"/>
</dbReference>